<proteinExistence type="predicted"/>
<evidence type="ECO:0000256" key="1">
    <source>
        <dbReference type="ARBA" id="ARBA00022679"/>
    </source>
</evidence>
<dbReference type="EMBL" id="FNEK01000016">
    <property type="protein sequence ID" value="SDJ36849.1"/>
    <property type="molecule type" value="Genomic_DNA"/>
</dbReference>
<dbReference type="SUPFAM" id="SSF101473">
    <property type="entry name" value="DhaL-like"/>
    <property type="match status" value="1"/>
</dbReference>
<dbReference type="GO" id="GO:0019563">
    <property type="term" value="P:glycerol catabolic process"/>
    <property type="evidence" value="ECO:0007669"/>
    <property type="project" value="TreeGrafter"/>
</dbReference>
<name>A0A1G8T5G7_9RHOB</name>
<dbReference type="GO" id="GO:0004371">
    <property type="term" value="F:glycerone kinase activity"/>
    <property type="evidence" value="ECO:0007669"/>
    <property type="project" value="InterPro"/>
</dbReference>
<accession>A0A1G8T5G7</accession>
<dbReference type="Proteomes" id="UP000199382">
    <property type="component" value="Unassembled WGS sequence"/>
</dbReference>
<dbReference type="InterPro" id="IPR050861">
    <property type="entry name" value="Dihydroxyacetone_Kinase"/>
</dbReference>
<evidence type="ECO:0000259" key="3">
    <source>
        <dbReference type="PROSITE" id="PS51480"/>
    </source>
</evidence>
<keyword evidence="1" id="KW-0808">Transferase</keyword>
<dbReference type="AlphaFoldDB" id="A0A1G8T5G7"/>
<sequence length="214" mass="21999">MSEIDSTYLMAFFRLAGERLEEQRQTLCSLDGEIGDGDHGTSMANGFAAINARLRDLSAEPAPPARLLREAASAFIGEVGATVGPLYATGLLQGAAMLEEGPLDARQLGDLLAAFARGIAMRGKAGIGDKTMLDAWLPASHAAQRVAAEGGSPAEIARAAAEAAEAGAAATTSLIASRGRAARLKERSIGHPDPGAVSASLIIGAFAESREELD</sequence>
<evidence type="ECO:0000313" key="4">
    <source>
        <dbReference type="EMBL" id="SDJ36849.1"/>
    </source>
</evidence>
<dbReference type="InterPro" id="IPR036117">
    <property type="entry name" value="DhaL_dom_sf"/>
</dbReference>
<dbReference type="InterPro" id="IPR004007">
    <property type="entry name" value="DhaL_dom"/>
</dbReference>
<dbReference type="InterPro" id="IPR012737">
    <property type="entry name" value="DhaK_L_YcgS"/>
</dbReference>
<dbReference type="FunFam" id="1.25.40.340:FF:000002">
    <property type="entry name" value="Dihydroxyacetone kinase, L subunit"/>
    <property type="match status" value="1"/>
</dbReference>
<evidence type="ECO:0000313" key="5">
    <source>
        <dbReference type="Proteomes" id="UP000199382"/>
    </source>
</evidence>
<feature type="domain" description="DhaL" evidence="3">
    <location>
        <begin position="7"/>
        <end position="208"/>
    </location>
</feature>
<protein>
    <submittedName>
        <fullName evidence="4">Dihydroxyacetone kinase DhaL subunit</fullName>
    </submittedName>
</protein>
<dbReference type="Pfam" id="PF02734">
    <property type="entry name" value="Dak2"/>
    <property type="match status" value="1"/>
</dbReference>
<dbReference type="PROSITE" id="PS51480">
    <property type="entry name" value="DHAL"/>
    <property type="match status" value="1"/>
</dbReference>
<dbReference type="SMART" id="SM01120">
    <property type="entry name" value="Dak2"/>
    <property type="match status" value="1"/>
</dbReference>
<evidence type="ECO:0000256" key="2">
    <source>
        <dbReference type="ARBA" id="ARBA00022777"/>
    </source>
</evidence>
<keyword evidence="2 4" id="KW-0418">Kinase</keyword>
<keyword evidence="5" id="KW-1185">Reference proteome</keyword>
<dbReference type="GO" id="GO:0005829">
    <property type="term" value="C:cytosol"/>
    <property type="evidence" value="ECO:0007669"/>
    <property type="project" value="TreeGrafter"/>
</dbReference>
<reference evidence="4 5" key="1">
    <citation type="submission" date="2016-10" db="EMBL/GenBank/DDBJ databases">
        <authorList>
            <person name="de Groot N.N."/>
        </authorList>
    </citation>
    <scope>NUCLEOTIDE SEQUENCE [LARGE SCALE GENOMIC DNA]</scope>
    <source>
        <strain evidence="4 5">DSM 25294</strain>
    </source>
</reference>
<dbReference type="OrthoDB" id="9800291at2"/>
<dbReference type="NCBIfam" id="TIGR02365">
    <property type="entry name" value="dha_L_ycgS"/>
    <property type="match status" value="1"/>
</dbReference>
<dbReference type="RefSeq" id="WP_093154524.1">
    <property type="nucleotide sequence ID" value="NZ_FNEK01000016.1"/>
</dbReference>
<dbReference type="STRING" id="571298.SAMN04488026_101651"/>
<gene>
    <name evidence="4" type="ORF">SAMN04488026_101651</name>
</gene>
<organism evidence="4 5">
    <name type="scientific">Aliiruegeria lutimaris</name>
    <dbReference type="NCBI Taxonomy" id="571298"/>
    <lineage>
        <taxon>Bacteria</taxon>
        <taxon>Pseudomonadati</taxon>
        <taxon>Pseudomonadota</taxon>
        <taxon>Alphaproteobacteria</taxon>
        <taxon>Rhodobacterales</taxon>
        <taxon>Roseobacteraceae</taxon>
        <taxon>Aliiruegeria</taxon>
    </lineage>
</organism>
<dbReference type="PANTHER" id="PTHR28629:SF4">
    <property type="entry name" value="TRIOKINASE_FMN CYCLASE"/>
    <property type="match status" value="1"/>
</dbReference>
<dbReference type="Gene3D" id="1.25.40.340">
    <property type="match status" value="1"/>
</dbReference>
<dbReference type="PANTHER" id="PTHR28629">
    <property type="entry name" value="TRIOKINASE/FMN CYCLASE"/>
    <property type="match status" value="1"/>
</dbReference>